<dbReference type="Proteomes" id="UP000775547">
    <property type="component" value="Unassembled WGS sequence"/>
</dbReference>
<evidence type="ECO:0000313" key="2">
    <source>
        <dbReference type="Proteomes" id="UP000775547"/>
    </source>
</evidence>
<protein>
    <submittedName>
        <fullName evidence="1">Uncharacterized protein</fullName>
    </submittedName>
</protein>
<dbReference type="Gene3D" id="3.90.1410.10">
    <property type="entry name" value="set domain protein methyltransferase, domain 1"/>
    <property type="match status" value="1"/>
</dbReference>
<dbReference type="AlphaFoldDB" id="A0A9P7GF71"/>
<dbReference type="EMBL" id="JABCKV010000024">
    <property type="protein sequence ID" value="KAG5646210.1"/>
    <property type="molecule type" value="Genomic_DNA"/>
</dbReference>
<organism evidence="1 2">
    <name type="scientific">Asterophora parasitica</name>
    <dbReference type="NCBI Taxonomy" id="117018"/>
    <lineage>
        <taxon>Eukaryota</taxon>
        <taxon>Fungi</taxon>
        <taxon>Dikarya</taxon>
        <taxon>Basidiomycota</taxon>
        <taxon>Agaricomycotina</taxon>
        <taxon>Agaricomycetes</taxon>
        <taxon>Agaricomycetidae</taxon>
        <taxon>Agaricales</taxon>
        <taxon>Tricholomatineae</taxon>
        <taxon>Lyophyllaceae</taxon>
        <taxon>Asterophora</taxon>
    </lineage>
</organism>
<evidence type="ECO:0000313" key="1">
    <source>
        <dbReference type="EMBL" id="KAG5646210.1"/>
    </source>
</evidence>
<comment type="caution">
    <text evidence="1">The sequence shown here is derived from an EMBL/GenBank/DDBJ whole genome shotgun (WGS) entry which is preliminary data.</text>
</comment>
<dbReference type="SUPFAM" id="SSF82199">
    <property type="entry name" value="SET domain"/>
    <property type="match status" value="1"/>
</dbReference>
<reference evidence="1" key="1">
    <citation type="submission" date="2020-07" db="EMBL/GenBank/DDBJ databases">
        <authorList>
            <person name="Nieuwenhuis M."/>
            <person name="Van De Peppel L.J.J."/>
        </authorList>
    </citation>
    <scope>NUCLEOTIDE SEQUENCE</scope>
    <source>
        <strain evidence="1">AP01</strain>
        <tissue evidence="1">Mycelium</tissue>
    </source>
</reference>
<name>A0A9P7GF71_9AGAR</name>
<gene>
    <name evidence="1" type="ORF">DXG03_004036</name>
</gene>
<sequence length="312" mass="34846">MLNLFQTEFDVCFYCGSLYECVHDAEPSSSDNTQPRRESIHRHEEKEFDSYYEMVSNSAILPHEEVFNTYGETLTNAQLLVQYGFILDVNDSDRLTWDVKDVCTDHTGISVGACTSDLPRLEYIWSAVLSCATVSRMLERIAESNLVYVHDETSVDVLCLDGEGKISHPLWILLALPFCLQHIQGNLTEQLGRIAGDLEALLYFQIAVERVLENSDGDSQPIPSSATHAPMLAGMAHSLINLCLARKSQLGQPLSHGSDMNDVLDDLQGDMVRTREALTIAIGERSVLESCVSAWEDLALLYPVAQFPQMLR</sequence>
<reference evidence="1" key="2">
    <citation type="submission" date="2021-10" db="EMBL/GenBank/DDBJ databases">
        <title>Phylogenomics reveals ancestral predisposition of the termite-cultivated fungus Termitomyces towards a domesticated lifestyle.</title>
        <authorList>
            <person name="Auxier B."/>
            <person name="Grum-Grzhimaylo A."/>
            <person name="Cardenas M.E."/>
            <person name="Lodge J.D."/>
            <person name="Laessoe T."/>
            <person name="Pedersen O."/>
            <person name="Smith M.E."/>
            <person name="Kuyper T.W."/>
            <person name="Franco-Molano E.A."/>
            <person name="Baroni T.J."/>
            <person name="Aanen D.K."/>
        </authorList>
    </citation>
    <scope>NUCLEOTIDE SEQUENCE</scope>
    <source>
        <strain evidence="1">AP01</strain>
        <tissue evidence="1">Mycelium</tissue>
    </source>
</reference>
<keyword evidence="2" id="KW-1185">Reference proteome</keyword>
<dbReference type="InterPro" id="IPR046341">
    <property type="entry name" value="SET_dom_sf"/>
</dbReference>
<dbReference type="OrthoDB" id="441812at2759"/>
<accession>A0A9P7GF71</accession>
<proteinExistence type="predicted"/>